<name>A0A916P863_MYCTX</name>
<organism evidence="2 3">
    <name type="scientific">Mycobacterium tuberculosis</name>
    <dbReference type="NCBI Taxonomy" id="1773"/>
    <lineage>
        <taxon>Bacteria</taxon>
        <taxon>Bacillati</taxon>
        <taxon>Actinomycetota</taxon>
        <taxon>Actinomycetes</taxon>
        <taxon>Mycobacteriales</taxon>
        <taxon>Mycobacteriaceae</taxon>
        <taxon>Mycobacterium</taxon>
        <taxon>Mycobacterium tuberculosis complex</taxon>
    </lineage>
</organism>
<evidence type="ECO:0000256" key="1">
    <source>
        <dbReference type="SAM" id="MobiDB-lite"/>
    </source>
</evidence>
<reference evidence="3" key="1">
    <citation type="submission" date="2015-03" db="EMBL/GenBank/DDBJ databases">
        <authorList>
            <consortium name="Pathogen Informatics"/>
        </authorList>
    </citation>
    <scope>NUCLEOTIDE SEQUENCE [LARGE SCALE GENOMIC DNA]</scope>
    <source>
        <strain evidence="3">N09902308</strain>
    </source>
</reference>
<accession>A0A916P863</accession>
<protein>
    <submittedName>
        <fullName evidence="2">Uncharacterized protein</fullName>
    </submittedName>
</protein>
<gene>
    <name evidence="2" type="ORF">ERS007739_02473</name>
</gene>
<proteinExistence type="predicted"/>
<dbReference type="Proteomes" id="UP000039021">
    <property type="component" value="Unassembled WGS sequence"/>
</dbReference>
<sequence length="44" mass="4575">MGAISTTRDAGIRRDRGNVAAGVPASTRKASPARKPARTNARLV</sequence>
<dbReference type="EMBL" id="CSBK01001138">
    <property type="protein sequence ID" value="COY35134.1"/>
    <property type="molecule type" value="Genomic_DNA"/>
</dbReference>
<comment type="caution">
    <text evidence="2">The sequence shown here is derived from an EMBL/GenBank/DDBJ whole genome shotgun (WGS) entry which is preliminary data.</text>
</comment>
<dbReference type="AlphaFoldDB" id="A0A916P863"/>
<evidence type="ECO:0000313" key="3">
    <source>
        <dbReference type="Proteomes" id="UP000039021"/>
    </source>
</evidence>
<evidence type="ECO:0000313" key="2">
    <source>
        <dbReference type="EMBL" id="COY35134.1"/>
    </source>
</evidence>
<feature type="region of interest" description="Disordered" evidence="1">
    <location>
        <begin position="1"/>
        <end position="44"/>
    </location>
</feature>